<evidence type="ECO:0000256" key="1">
    <source>
        <dbReference type="SAM" id="MobiDB-lite"/>
    </source>
</evidence>
<keyword evidence="3" id="KW-1185">Reference proteome</keyword>
<dbReference type="EMBL" id="BGZK01001085">
    <property type="protein sequence ID" value="GBP70749.1"/>
    <property type="molecule type" value="Genomic_DNA"/>
</dbReference>
<organism evidence="2 3">
    <name type="scientific">Eumeta variegata</name>
    <name type="common">Bagworm moth</name>
    <name type="synonym">Eumeta japonica</name>
    <dbReference type="NCBI Taxonomy" id="151549"/>
    <lineage>
        <taxon>Eukaryota</taxon>
        <taxon>Metazoa</taxon>
        <taxon>Ecdysozoa</taxon>
        <taxon>Arthropoda</taxon>
        <taxon>Hexapoda</taxon>
        <taxon>Insecta</taxon>
        <taxon>Pterygota</taxon>
        <taxon>Neoptera</taxon>
        <taxon>Endopterygota</taxon>
        <taxon>Lepidoptera</taxon>
        <taxon>Glossata</taxon>
        <taxon>Ditrysia</taxon>
        <taxon>Tineoidea</taxon>
        <taxon>Psychidae</taxon>
        <taxon>Oiketicinae</taxon>
        <taxon>Eumeta</taxon>
    </lineage>
</organism>
<gene>
    <name evidence="2" type="ORF">EVAR_50855_1</name>
</gene>
<accession>A0A4C1Y859</accession>
<feature type="region of interest" description="Disordered" evidence="1">
    <location>
        <begin position="1"/>
        <end position="24"/>
    </location>
</feature>
<proteinExistence type="predicted"/>
<dbReference type="Proteomes" id="UP000299102">
    <property type="component" value="Unassembled WGS sequence"/>
</dbReference>
<protein>
    <submittedName>
        <fullName evidence="2">Uncharacterized protein</fullName>
    </submittedName>
</protein>
<name>A0A4C1Y859_EUMVA</name>
<reference evidence="2 3" key="1">
    <citation type="journal article" date="2019" name="Commun. Biol.">
        <title>The bagworm genome reveals a unique fibroin gene that provides high tensile strength.</title>
        <authorList>
            <person name="Kono N."/>
            <person name="Nakamura H."/>
            <person name="Ohtoshi R."/>
            <person name="Tomita M."/>
            <person name="Numata K."/>
            <person name="Arakawa K."/>
        </authorList>
    </citation>
    <scope>NUCLEOTIDE SEQUENCE [LARGE SCALE GENOMIC DNA]</scope>
</reference>
<dbReference type="AlphaFoldDB" id="A0A4C1Y859"/>
<evidence type="ECO:0000313" key="3">
    <source>
        <dbReference type="Proteomes" id="UP000299102"/>
    </source>
</evidence>
<evidence type="ECO:0000313" key="2">
    <source>
        <dbReference type="EMBL" id="GBP70749.1"/>
    </source>
</evidence>
<comment type="caution">
    <text evidence="2">The sequence shown here is derived from an EMBL/GenBank/DDBJ whole genome shotgun (WGS) entry which is preliminary data.</text>
</comment>
<sequence>MFTHSRTSCRGAAPAARTPPLHYNNKCKPPVLNSKLFWRMRQTEVKLQRRGYLMQENRINEGRGAVRNRNSHALDEMRLLELLLDVGIVRRRASLNEVGGECFLTSVMHHVTSRAPAEYTIRKIMRVVTRGRAPTTPFDRDTRFRFRKRRVQIFKLRRAGVRRCAGSGV</sequence>